<comment type="subcellular location">
    <subcellularLocation>
        <location evidence="1">Cell inner membrane</location>
        <topology evidence="1">Multi-pass membrane protein</topology>
    </subcellularLocation>
</comment>
<feature type="transmembrane region" description="Helical" evidence="10">
    <location>
        <begin position="192"/>
        <end position="211"/>
    </location>
</feature>
<keyword evidence="8 10" id="KW-0472">Membrane</keyword>
<evidence type="ECO:0000313" key="12">
    <source>
        <dbReference type="Proteomes" id="UP000199283"/>
    </source>
</evidence>
<gene>
    <name evidence="11" type="ORF">SAMN04488526_2130</name>
</gene>
<protein>
    <recommendedName>
        <fullName evidence="9">Multidrug-efflux transporter</fullName>
    </recommendedName>
</protein>
<evidence type="ECO:0000256" key="9">
    <source>
        <dbReference type="ARBA" id="ARBA00031636"/>
    </source>
</evidence>
<evidence type="ECO:0000256" key="5">
    <source>
        <dbReference type="ARBA" id="ARBA00022692"/>
    </source>
</evidence>
<dbReference type="OrthoDB" id="9780160at2"/>
<accession>A0A1H7N152</accession>
<feature type="transmembrane region" description="Helical" evidence="10">
    <location>
        <begin position="159"/>
        <end position="180"/>
    </location>
</feature>
<keyword evidence="3" id="KW-0050">Antiport</keyword>
<dbReference type="Pfam" id="PF01554">
    <property type="entry name" value="MatE"/>
    <property type="match status" value="2"/>
</dbReference>
<keyword evidence="12" id="KW-1185">Reference proteome</keyword>
<reference evidence="11 12" key="1">
    <citation type="submission" date="2016-10" db="EMBL/GenBank/DDBJ databases">
        <authorList>
            <person name="de Groot N.N."/>
        </authorList>
    </citation>
    <scope>NUCLEOTIDE SEQUENCE [LARGE SCALE GENOMIC DNA]</scope>
    <source>
        <strain evidence="11 12">DSM 14858</strain>
    </source>
</reference>
<keyword evidence="2" id="KW-0813">Transport</keyword>
<evidence type="ECO:0000256" key="4">
    <source>
        <dbReference type="ARBA" id="ARBA00022475"/>
    </source>
</evidence>
<dbReference type="InterPro" id="IPR050222">
    <property type="entry name" value="MATE_MdtK"/>
</dbReference>
<dbReference type="InterPro" id="IPR048279">
    <property type="entry name" value="MdtK-like"/>
</dbReference>
<feature type="transmembrane region" description="Helical" evidence="10">
    <location>
        <begin position="353"/>
        <end position="372"/>
    </location>
</feature>
<name>A0A1H7N152_9RHOB</name>
<keyword evidence="4" id="KW-1003">Cell membrane</keyword>
<feature type="transmembrane region" description="Helical" evidence="10">
    <location>
        <begin position="311"/>
        <end position="333"/>
    </location>
</feature>
<evidence type="ECO:0000256" key="10">
    <source>
        <dbReference type="SAM" id="Phobius"/>
    </source>
</evidence>
<keyword evidence="6 10" id="KW-1133">Transmembrane helix</keyword>
<dbReference type="Proteomes" id="UP000199283">
    <property type="component" value="Unassembled WGS sequence"/>
</dbReference>
<feature type="transmembrane region" description="Helical" evidence="10">
    <location>
        <begin position="12"/>
        <end position="32"/>
    </location>
</feature>
<evidence type="ECO:0000256" key="8">
    <source>
        <dbReference type="ARBA" id="ARBA00023136"/>
    </source>
</evidence>
<dbReference type="GO" id="GO:0015297">
    <property type="term" value="F:antiporter activity"/>
    <property type="evidence" value="ECO:0007669"/>
    <property type="project" value="UniProtKB-KW"/>
</dbReference>
<dbReference type="PIRSF" id="PIRSF006603">
    <property type="entry name" value="DinF"/>
    <property type="match status" value="1"/>
</dbReference>
<dbReference type="InterPro" id="IPR002528">
    <property type="entry name" value="MATE_fam"/>
</dbReference>
<dbReference type="GO" id="GO:0005886">
    <property type="term" value="C:plasma membrane"/>
    <property type="evidence" value="ECO:0007669"/>
    <property type="project" value="UniProtKB-SubCell"/>
</dbReference>
<feature type="transmembrane region" description="Helical" evidence="10">
    <location>
        <begin position="271"/>
        <end position="291"/>
    </location>
</feature>
<feature type="transmembrane region" description="Helical" evidence="10">
    <location>
        <begin position="421"/>
        <end position="442"/>
    </location>
</feature>
<keyword evidence="5 10" id="KW-0812">Transmembrane</keyword>
<feature type="transmembrane region" description="Helical" evidence="10">
    <location>
        <begin position="52"/>
        <end position="76"/>
    </location>
</feature>
<dbReference type="PANTHER" id="PTHR43298:SF2">
    <property type="entry name" value="FMN_FAD EXPORTER YEEO-RELATED"/>
    <property type="match status" value="1"/>
</dbReference>
<dbReference type="GO" id="GO:0042910">
    <property type="term" value="F:xenobiotic transmembrane transporter activity"/>
    <property type="evidence" value="ECO:0007669"/>
    <property type="project" value="InterPro"/>
</dbReference>
<evidence type="ECO:0000256" key="3">
    <source>
        <dbReference type="ARBA" id="ARBA00022449"/>
    </source>
</evidence>
<organism evidence="11 12">
    <name type="scientific">Jannaschia helgolandensis</name>
    <dbReference type="NCBI Taxonomy" id="188906"/>
    <lineage>
        <taxon>Bacteria</taxon>
        <taxon>Pseudomonadati</taxon>
        <taxon>Pseudomonadota</taxon>
        <taxon>Alphaproteobacteria</taxon>
        <taxon>Rhodobacterales</taxon>
        <taxon>Roseobacteraceae</taxon>
        <taxon>Jannaschia</taxon>
    </lineage>
</organism>
<keyword evidence="7" id="KW-0406">Ion transport</keyword>
<feature type="transmembrane region" description="Helical" evidence="10">
    <location>
        <begin position="129"/>
        <end position="147"/>
    </location>
</feature>
<dbReference type="AlphaFoldDB" id="A0A1H7N152"/>
<feature type="transmembrane region" description="Helical" evidence="10">
    <location>
        <begin position="88"/>
        <end position="109"/>
    </location>
</feature>
<dbReference type="EMBL" id="FNZQ01000003">
    <property type="protein sequence ID" value="SEL17049.1"/>
    <property type="molecule type" value="Genomic_DNA"/>
</dbReference>
<dbReference type="CDD" id="cd13131">
    <property type="entry name" value="MATE_NorM_like"/>
    <property type="match status" value="1"/>
</dbReference>
<evidence type="ECO:0000256" key="1">
    <source>
        <dbReference type="ARBA" id="ARBA00004429"/>
    </source>
</evidence>
<dbReference type="NCBIfam" id="TIGR00797">
    <property type="entry name" value="matE"/>
    <property type="match status" value="1"/>
</dbReference>
<evidence type="ECO:0000256" key="2">
    <source>
        <dbReference type="ARBA" id="ARBA00022448"/>
    </source>
</evidence>
<dbReference type="PANTHER" id="PTHR43298">
    <property type="entry name" value="MULTIDRUG RESISTANCE PROTEIN NORM-RELATED"/>
    <property type="match status" value="1"/>
</dbReference>
<proteinExistence type="predicted"/>
<feature type="transmembrane region" description="Helical" evidence="10">
    <location>
        <begin position="393"/>
        <end position="415"/>
    </location>
</feature>
<evidence type="ECO:0000256" key="7">
    <source>
        <dbReference type="ARBA" id="ARBA00023065"/>
    </source>
</evidence>
<evidence type="ECO:0000313" key="11">
    <source>
        <dbReference type="EMBL" id="SEL17049.1"/>
    </source>
</evidence>
<sequence>MSDRLSLHLRRTLILGLPLVGSQLAQILIGLTDTLMLGRYSVAALAASTLSTSFFFAMFVLGSGFAVACMPMAAIALARDDEVRVRRIARMGLWLSLATGLAMAPLMIFSEPILLALGQRASVAADAQSYLRVAGFGMIPALLTATFRSHLSALERTRIVLVATLVAAGLNIALNWLLIFGNLGFPEMGLRGAALASVAVHVLTTLVLALYATRGPDMARFDLLRNIHRPDWPAFGEIFRLGWPIGLTHLSESGLFTGSALMMGWLGTVPLAAHGVAIQIAALTFMVHLGLSSAATVRVGRAWGMGDAGALRHAAIAAGLLSGIAVALSLVMYLGFGEWIVSNFVDPTDPDAAAILTLGTHLLVLAALFQLVDAGQVMALGFLRGVQDTRRPMIYAIVSYWVLGIPASYLLGFPLGLGPDGIWLGLVVGLAAATVALMTRFVRITRPDLATSRS</sequence>
<dbReference type="GO" id="GO:0006811">
    <property type="term" value="P:monoatomic ion transport"/>
    <property type="evidence" value="ECO:0007669"/>
    <property type="project" value="UniProtKB-KW"/>
</dbReference>
<dbReference type="RefSeq" id="WP_092762572.1">
    <property type="nucleotide sequence ID" value="NZ_FNZQ01000003.1"/>
</dbReference>
<evidence type="ECO:0000256" key="6">
    <source>
        <dbReference type="ARBA" id="ARBA00022989"/>
    </source>
</evidence>
<dbReference type="STRING" id="188906.SAMN04488526_2130"/>